<dbReference type="Gene3D" id="1.25.40.10">
    <property type="entry name" value="Tetratricopeptide repeat domain"/>
    <property type="match status" value="1"/>
</dbReference>
<evidence type="ECO:0000256" key="1">
    <source>
        <dbReference type="ARBA" id="ARBA00022679"/>
    </source>
</evidence>
<dbReference type="PANTHER" id="PTHR43792">
    <property type="entry name" value="GNAT FAMILY, PUTATIVE (AFU_ORTHOLOGUE AFUA_3G00765)-RELATED-RELATED"/>
    <property type="match status" value="1"/>
</dbReference>
<evidence type="ECO:0000313" key="5">
    <source>
        <dbReference type="EMBL" id="TMP41803.1"/>
    </source>
</evidence>
<protein>
    <recommendedName>
        <fullName evidence="4">N-acetyltransferase domain-containing protein</fullName>
    </recommendedName>
</protein>
<dbReference type="OrthoDB" id="5242221at2"/>
<evidence type="ECO:0000256" key="2">
    <source>
        <dbReference type="ARBA" id="ARBA00023315"/>
    </source>
</evidence>
<dbReference type="AlphaFoldDB" id="A0A5S3XRW3"/>
<gene>
    <name evidence="6" type="ORF">CWB96_06330</name>
    <name evidence="5" type="ORF">CWB97_13640</name>
</gene>
<dbReference type="PANTHER" id="PTHR43792:SF8">
    <property type="entry name" value="[RIBOSOMAL PROTEIN US5]-ALANINE N-ACETYLTRANSFERASE"/>
    <property type="match status" value="1"/>
</dbReference>
<name>A0A5S3XRW3_9GAMM</name>
<dbReference type="EMBL" id="PNCK01000047">
    <property type="protein sequence ID" value="TMP41803.1"/>
    <property type="molecule type" value="Genomic_DNA"/>
</dbReference>
<dbReference type="InterPro" id="IPR016181">
    <property type="entry name" value="Acyl_CoA_acyltransferase"/>
</dbReference>
<dbReference type="InterPro" id="IPR051531">
    <property type="entry name" value="N-acetyltransferase"/>
</dbReference>
<comment type="caution">
    <text evidence="6">The sequence shown here is derived from an EMBL/GenBank/DDBJ whole genome shotgun (WGS) entry which is preliminary data.</text>
</comment>
<organism evidence="6 8">
    <name type="scientific">Pseudoalteromonas citrea</name>
    <dbReference type="NCBI Taxonomy" id="43655"/>
    <lineage>
        <taxon>Bacteria</taxon>
        <taxon>Pseudomonadati</taxon>
        <taxon>Pseudomonadota</taxon>
        <taxon>Gammaproteobacteria</taxon>
        <taxon>Alteromonadales</taxon>
        <taxon>Pseudoalteromonadaceae</taxon>
        <taxon>Pseudoalteromonas</taxon>
    </lineage>
</organism>
<evidence type="ECO:0000313" key="7">
    <source>
        <dbReference type="Proteomes" id="UP000305730"/>
    </source>
</evidence>
<evidence type="ECO:0000259" key="4">
    <source>
        <dbReference type="Pfam" id="PF13302"/>
    </source>
</evidence>
<dbReference type="Gene3D" id="3.40.630.30">
    <property type="match status" value="1"/>
</dbReference>
<keyword evidence="7" id="KW-1185">Reference proteome</keyword>
<reference evidence="6 8" key="1">
    <citation type="submission" date="2017-12" db="EMBL/GenBank/DDBJ databases">
        <authorList>
            <person name="Paulsen S."/>
            <person name="Gram L.K."/>
        </authorList>
    </citation>
    <scope>NUCLEOTIDE SEQUENCE [LARGE SCALE GENOMIC DNA]</scope>
    <source>
        <strain evidence="6 8">S2231</strain>
        <strain evidence="5">S2233</strain>
    </source>
</reference>
<dbReference type="InterPro" id="IPR000182">
    <property type="entry name" value="GNAT_dom"/>
</dbReference>
<dbReference type="GO" id="GO:0016747">
    <property type="term" value="F:acyltransferase activity, transferring groups other than amino-acyl groups"/>
    <property type="evidence" value="ECO:0007669"/>
    <property type="project" value="InterPro"/>
</dbReference>
<dbReference type="InterPro" id="IPR011990">
    <property type="entry name" value="TPR-like_helical_dom_sf"/>
</dbReference>
<dbReference type="EMBL" id="PNCL01000023">
    <property type="protein sequence ID" value="TMP60580.1"/>
    <property type="molecule type" value="Genomic_DNA"/>
</dbReference>
<keyword evidence="1" id="KW-0808">Transferase</keyword>
<reference evidence="8" key="2">
    <citation type="submission" date="2019-06" db="EMBL/GenBank/DDBJ databases">
        <title>Co-occurence of chitin degradation, pigmentation and bioactivity in marine Pseudoalteromonas.</title>
        <authorList>
            <person name="Sonnenschein E.C."/>
            <person name="Bech P.K."/>
        </authorList>
    </citation>
    <scope>NUCLEOTIDE SEQUENCE [LARGE SCALE GENOMIC DNA]</scope>
    <source>
        <strain evidence="8">S2231</strain>
        <strain evidence="5">S2233</strain>
    </source>
</reference>
<feature type="domain" description="N-acetyltransferase" evidence="4">
    <location>
        <begin position="564"/>
        <end position="721"/>
    </location>
</feature>
<dbReference type="Pfam" id="PF13302">
    <property type="entry name" value="Acetyltransf_3"/>
    <property type="match status" value="1"/>
</dbReference>
<sequence length="746" mass="84442">MLEIANLSPAPQATLIPENAKLVGEYTATLDADIWPITPIASAQVSWFNQAWLEAYTQTIVAWLYDGVNNQLFNLNKPIYILQAQASAGQFGLALLDKLTSALTQPEFKDVKLCYIFADTEQAQLAKLTEHPYFVHYKQHNQVTTLHWQLEKNDVLPERDEEGELLNLAANPSVFIANGVLSQLPQMLLQVHYQDLYIAQVAKLALERKPPLTLPLGWQKAGTQKCEKPEPKNHAQLTYRWQETSVEKVLSLLPEQVQGHFTQTLHRYSQQGVCQTFALPVAAHSLLAGLEQSLCEGSLTLVSDFSTTSEVDITLPNNDDDAGIKLPINFSALMAENTPFLQWLASSSQYKKSTLMHVKSSQTQQLYRHTQQAFYRYFAEQSPEDCERIIQSLAGATKALGDTQVLAFMRQYNYEPKLLALFLPRLLEQGVAADLRLMWHQVLEQVWQVYVPSNKRDEFVFQLGLFAIDLSYWPLARQCFLTLTELDGPITACLHNLALVAHATGQEALAKQCIELALELNPDDKQAKRLHNDITAYQARQAQLTWFDDAVNHSVELNDGQQLQLLPLGQQNLAEFYMQYRRKDVAQRLRGVKLESFSQLEQLWFHWKQEGDEGQKAHFAIIHSELGFIGGVVVDLEPEHNQTEELGSPARHSPNPSLNSAQLSFWIGCDYQGQGYGKLGVKLAIDHIQQLAECLNICQITTSAWVHNTASRRILQYVGFEEYGNVQDGGNKQEVFYYLDLCLKNK</sequence>
<keyword evidence="2" id="KW-0012">Acyltransferase</keyword>
<reference evidence="6" key="3">
    <citation type="submission" date="2019-09" db="EMBL/GenBank/DDBJ databases">
        <title>Co-occurence of chitin degradation, pigmentation and bioactivity in marine Pseudoalteromonas.</title>
        <authorList>
            <person name="Sonnenschein E.C."/>
            <person name="Bech P.K."/>
        </authorList>
    </citation>
    <scope>NUCLEOTIDE SEQUENCE</scope>
    <source>
        <strain evidence="6">S2231</strain>
        <strain evidence="7">S2233</strain>
    </source>
</reference>
<accession>A0A5S3XRW3</accession>
<comment type="similarity">
    <text evidence="3">Belongs to the acetyltransferase family. RimJ subfamily.</text>
</comment>
<proteinExistence type="inferred from homology"/>
<dbReference type="SUPFAM" id="SSF48452">
    <property type="entry name" value="TPR-like"/>
    <property type="match status" value="1"/>
</dbReference>
<evidence type="ECO:0000313" key="6">
    <source>
        <dbReference type="EMBL" id="TMP60580.1"/>
    </source>
</evidence>
<dbReference type="Proteomes" id="UP000305730">
    <property type="component" value="Unassembled WGS sequence"/>
</dbReference>
<dbReference type="SUPFAM" id="SSF55729">
    <property type="entry name" value="Acyl-CoA N-acyltransferases (Nat)"/>
    <property type="match status" value="1"/>
</dbReference>
<dbReference type="RefSeq" id="WP_138597441.1">
    <property type="nucleotide sequence ID" value="NZ_PNCK01000047.1"/>
</dbReference>
<dbReference type="Proteomes" id="UP000307706">
    <property type="component" value="Unassembled WGS sequence"/>
</dbReference>
<evidence type="ECO:0000313" key="8">
    <source>
        <dbReference type="Proteomes" id="UP000307706"/>
    </source>
</evidence>
<evidence type="ECO:0000256" key="3">
    <source>
        <dbReference type="ARBA" id="ARBA00038502"/>
    </source>
</evidence>